<evidence type="ECO:0000256" key="1">
    <source>
        <dbReference type="ARBA" id="ARBA00022722"/>
    </source>
</evidence>
<keyword evidence="2 5" id="KW-0255">Endonuclease</keyword>
<evidence type="ECO:0000313" key="5">
    <source>
        <dbReference type="EMBL" id="MBB5147969.1"/>
    </source>
</evidence>
<dbReference type="Proteomes" id="UP000557217">
    <property type="component" value="Unassembled WGS sequence"/>
</dbReference>
<gene>
    <name evidence="5" type="ORF">HNR36_000351</name>
</gene>
<dbReference type="CDD" id="cd22355">
    <property type="entry name" value="Sau3AI_C"/>
    <property type="match status" value="1"/>
</dbReference>
<dbReference type="AlphaFoldDB" id="A0A840PN93"/>
<dbReference type="Gene3D" id="3.40.600.10">
    <property type="entry name" value="DNA mismatch repair MutH/Restriction endonuclease, type II"/>
    <property type="match status" value="2"/>
</dbReference>
<evidence type="ECO:0000256" key="3">
    <source>
        <dbReference type="ARBA" id="ARBA00022801"/>
    </source>
</evidence>
<dbReference type="InterPro" id="IPR011335">
    <property type="entry name" value="Restrct_endonuc-II-like"/>
</dbReference>
<comment type="caution">
    <text evidence="5">The sequence shown here is derived from an EMBL/GenBank/DDBJ whole genome shotgun (WGS) entry which is preliminary data.</text>
</comment>
<dbReference type="SMART" id="SM00927">
    <property type="entry name" value="MutH"/>
    <property type="match status" value="1"/>
</dbReference>
<evidence type="ECO:0000313" key="6">
    <source>
        <dbReference type="Proteomes" id="UP000557217"/>
    </source>
</evidence>
<feature type="domain" description="DNA mismatch repair MutH/Type II restriction enzyme Sau3AI" evidence="4">
    <location>
        <begin position="48"/>
        <end position="150"/>
    </location>
</feature>
<evidence type="ECO:0000259" key="4">
    <source>
        <dbReference type="SMART" id="SM00927"/>
    </source>
</evidence>
<keyword evidence="1" id="KW-0540">Nuclease</keyword>
<dbReference type="InterPro" id="IPR011337">
    <property type="entry name" value="DNA_rep_MutH/RE_typeII_Sau3AI"/>
</dbReference>
<dbReference type="GO" id="GO:0004519">
    <property type="term" value="F:endonuclease activity"/>
    <property type="evidence" value="ECO:0007669"/>
    <property type="project" value="UniProtKB-KW"/>
</dbReference>
<dbReference type="SUPFAM" id="SSF52980">
    <property type="entry name" value="Restriction endonuclease-like"/>
    <property type="match status" value="2"/>
</dbReference>
<dbReference type="RefSeq" id="WP_168411864.1">
    <property type="nucleotide sequence ID" value="NZ_JAAXPW010000002.1"/>
</dbReference>
<dbReference type="InterPro" id="IPR037057">
    <property type="entry name" value="DNA_rep_MutH/T2_RE_sf"/>
</dbReference>
<dbReference type="Pfam" id="PF02976">
    <property type="entry name" value="MutH"/>
    <property type="match status" value="2"/>
</dbReference>
<name>A0A840PN93_URETH</name>
<reference evidence="5 6" key="1">
    <citation type="submission" date="2020-08" db="EMBL/GenBank/DDBJ databases">
        <title>Genomic Encyclopedia of Type Strains, Phase IV (KMG-IV): sequencing the most valuable type-strain genomes for metagenomic binning, comparative biology and taxonomic classification.</title>
        <authorList>
            <person name="Goeker M."/>
        </authorList>
    </citation>
    <scope>NUCLEOTIDE SEQUENCE [LARGE SCALE GENOMIC DNA]</scope>
    <source>
        <strain evidence="5 6">DSM 10633</strain>
    </source>
</reference>
<keyword evidence="6" id="KW-1185">Reference proteome</keyword>
<dbReference type="NCBIfam" id="NF040973">
    <property type="entry name" value="restrict_Sau3AI"/>
    <property type="match status" value="1"/>
</dbReference>
<sequence length="453" mass="53167">MKYFNEEELLLKAKQARGKTFKEIDKYNRLSKKGATGALGNIIEESFFGYEVNSKAEADFSNLGIELKVTPFKQNKNKTLSAKERLVLNIINYMEEVQKDFWSSSFWEKNNKLLLMFYEWKPNIDRGDYRIVETILFTFPEEDLEIIKKDWEYIVNKIRAGEAHKLSEGDTQYLGACTKGANKNSLRQQPFSDIPAMQRAYSLKTSYMTALVRQIILKEKLVKFANFDELKEKTIEQLLHEKFSPYIGMSMQEMADKLNIKINPKNRAAVPNLISALLGVKRTKLDKISEFAKANIQFKTVRLQQNGRPKESMSFVNIDFYEILEENWENSFIRNYFLETQILFVVFQYDENNVLRFKGIKLWHMPVETIENEVFEYWKEIRRVLKEGVILKQTKKGVENNFPKSNFNGVLHVRPKGKDASDKVKLPDGQWITKQCYWLNADYIYEIVKDIGE</sequence>
<dbReference type="CDD" id="cd22356">
    <property type="entry name" value="Sau3AI_N-like"/>
    <property type="match status" value="1"/>
</dbReference>
<keyword evidence="3" id="KW-0378">Hydrolase</keyword>
<dbReference type="EMBL" id="JACHGZ010000002">
    <property type="protein sequence ID" value="MBB5147969.1"/>
    <property type="molecule type" value="Genomic_DNA"/>
</dbReference>
<organism evidence="5 6">
    <name type="scientific">Ureibacillus thermosphaericus</name>
    <dbReference type="NCBI Taxonomy" id="51173"/>
    <lineage>
        <taxon>Bacteria</taxon>
        <taxon>Bacillati</taxon>
        <taxon>Bacillota</taxon>
        <taxon>Bacilli</taxon>
        <taxon>Bacillales</taxon>
        <taxon>Caryophanaceae</taxon>
        <taxon>Ureibacillus</taxon>
    </lineage>
</organism>
<evidence type="ECO:0000256" key="2">
    <source>
        <dbReference type="ARBA" id="ARBA00022759"/>
    </source>
</evidence>
<protein>
    <submittedName>
        <fullName evidence="5">DNA mismatch repair endonuclease MutH</fullName>
    </submittedName>
</protein>
<proteinExistence type="predicted"/>
<dbReference type="GO" id="GO:0003677">
    <property type="term" value="F:DNA binding"/>
    <property type="evidence" value="ECO:0007669"/>
    <property type="project" value="InterPro"/>
</dbReference>
<accession>A0A840PN93</accession>
<dbReference type="GO" id="GO:0016787">
    <property type="term" value="F:hydrolase activity"/>
    <property type="evidence" value="ECO:0007669"/>
    <property type="project" value="UniProtKB-KW"/>
</dbReference>